<feature type="domain" description="Peptidase M1 membrane alanine aminopeptidase" evidence="1">
    <location>
        <begin position="156"/>
        <end position="216"/>
    </location>
</feature>
<dbReference type="InterPro" id="IPR050344">
    <property type="entry name" value="Peptidase_M1_aminopeptidases"/>
</dbReference>
<dbReference type="GO" id="GO:0008270">
    <property type="term" value="F:zinc ion binding"/>
    <property type="evidence" value="ECO:0007669"/>
    <property type="project" value="InterPro"/>
</dbReference>
<dbReference type="Pfam" id="PF01433">
    <property type="entry name" value="Peptidase_M1"/>
    <property type="match status" value="1"/>
</dbReference>
<name>A0A3P7LI32_DIBLA</name>
<gene>
    <name evidence="2" type="ORF">DILT_LOCUS7388</name>
</gene>
<dbReference type="PANTHER" id="PTHR11533">
    <property type="entry name" value="PROTEASE M1 ZINC METALLOPROTEASE"/>
    <property type="match status" value="1"/>
</dbReference>
<reference evidence="2 3" key="1">
    <citation type="submission" date="2018-11" db="EMBL/GenBank/DDBJ databases">
        <authorList>
            <consortium name="Pathogen Informatics"/>
        </authorList>
    </citation>
    <scope>NUCLEOTIDE SEQUENCE [LARGE SCALE GENOMIC DNA]</scope>
</reference>
<dbReference type="SUPFAM" id="SSF63737">
    <property type="entry name" value="Leukotriene A4 hydrolase N-terminal domain"/>
    <property type="match status" value="1"/>
</dbReference>
<dbReference type="InterPro" id="IPR014782">
    <property type="entry name" value="Peptidase_M1_dom"/>
</dbReference>
<dbReference type="PANTHER" id="PTHR11533:SF294">
    <property type="entry name" value="THYROTROPIN-RELEASING HORMONE-DEGRADING ECTOENZYME"/>
    <property type="match status" value="1"/>
</dbReference>
<keyword evidence="3" id="KW-1185">Reference proteome</keyword>
<evidence type="ECO:0000313" key="3">
    <source>
        <dbReference type="Proteomes" id="UP000281553"/>
    </source>
</evidence>
<dbReference type="EMBL" id="UYRU01051730">
    <property type="protein sequence ID" value="VDN11557.1"/>
    <property type="molecule type" value="Genomic_DNA"/>
</dbReference>
<dbReference type="GO" id="GO:0042277">
    <property type="term" value="F:peptide binding"/>
    <property type="evidence" value="ECO:0007669"/>
    <property type="project" value="TreeGrafter"/>
</dbReference>
<dbReference type="Gene3D" id="1.10.390.10">
    <property type="entry name" value="Neutral Protease Domain 2"/>
    <property type="match status" value="2"/>
</dbReference>
<organism evidence="2 3">
    <name type="scientific">Dibothriocephalus latus</name>
    <name type="common">Fish tapeworm</name>
    <name type="synonym">Diphyllobothrium latum</name>
    <dbReference type="NCBI Taxonomy" id="60516"/>
    <lineage>
        <taxon>Eukaryota</taxon>
        <taxon>Metazoa</taxon>
        <taxon>Spiralia</taxon>
        <taxon>Lophotrochozoa</taxon>
        <taxon>Platyhelminthes</taxon>
        <taxon>Cestoda</taxon>
        <taxon>Eucestoda</taxon>
        <taxon>Diphyllobothriidea</taxon>
        <taxon>Diphyllobothriidae</taxon>
        <taxon>Dibothriocephalus</taxon>
    </lineage>
</organism>
<evidence type="ECO:0000259" key="1">
    <source>
        <dbReference type="Pfam" id="PF01433"/>
    </source>
</evidence>
<evidence type="ECO:0000313" key="2">
    <source>
        <dbReference type="EMBL" id="VDN11557.1"/>
    </source>
</evidence>
<dbReference type="AlphaFoldDB" id="A0A3P7LI32"/>
<dbReference type="InterPro" id="IPR042097">
    <property type="entry name" value="Aminopeptidase_N-like_N_sf"/>
</dbReference>
<dbReference type="GO" id="GO:0005737">
    <property type="term" value="C:cytoplasm"/>
    <property type="evidence" value="ECO:0007669"/>
    <property type="project" value="TreeGrafter"/>
</dbReference>
<protein>
    <recommendedName>
        <fullName evidence="1">Peptidase M1 membrane alanine aminopeptidase domain-containing protein</fullName>
    </recommendedName>
</protein>
<dbReference type="OrthoDB" id="10031169at2759"/>
<sequence length="280" mass="31975">MRVITCTLRGWTGGLAWERLITIIRRNDYRSLSNMPLARSVAVGGTWIADEYHPTLNTSTYLLAFVVSQFSSLSGRDSKDRNFTIWARPDLIGAADYALKTGKTIINFFEEYFELDYPLNKTDAISELCMHLTVSQDENVKWKFVKLDRTNAFLFRFSYLPLTDMLAVPHFAAGAMENWGLLIYREATLIWDPVVGTEGARQKVATVISHEIAHQVFKLDEQFAVLQLQKVLLSDSLATTHPVFMPVYHPDEINEIFDTISYNKVNKCVLTDTILYFALI</sequence>
<dbReference type="GO" id="GO:0016020">
    <property type="term" value="C:membrane"/>
    <property type="evidence" value="ECO:0007669"/>
    <property type="project" value="TreeGrafter"/>
</dbReference>
<dbReference type="GO" id="GO:0006508">
    <property type="term" value="P:proteolysis"/>
    <property type="evidence" value="ECO:0007669"/>
    <property type="project" value="TreeGrafter"/>
</dbReference>
<proteinExistence type="predicted"/>
<dbReference type="GO" id="GO:0043171">
    <property type="term" value="P:peptide catabolic process"/>
    <property type="evidence" value="ECO:0007669"/>
    <property type="project" value="TreeGrafter"/>
</dbReference>
<dbReference type="GO" id="GO:0005615">
    <property type="term" value="C:extracellular space"/>
    <property type="evidence" value="ECO:0007669"/>
    <property type="project" value="TreeGrafter"/>
</dbReference>
<dbReference type="GO" id="GO:0070006">
    <property type="term" value="F:metalloaminopeptidase activity"/>
    <property type="evidence" value="ECO:0007669"/>
    <property type="project" value="TreeGrafter"/>
</dbReference>
<dbReference type="SUPFAM" id="SSF55486">
    <property type="entry name" value="Metalloproteases ('zincins'), catalytic domain"/>
    <property type="match status" value="2"/>
</dbReference>
<accession>A0A3P7LI32</accession>
<dbReference type="InterPro" id="IPR027268">
    <property type="entry name" value="Peptidase_M4/M1_CTD_sf"/>
</dbReference>
<dbReference type="Gene3D" id="2.60.40.1730">
    <property type="entry name" value="tricorn interacting facor f3 domain"/>
    <property type="match status" value="1"/>
</dbReference>
<dbReference type="Proteomes" id="UP000281553">
    <property type="component" value="Unassembled WGS sequence"/>
</dbReference>